<feature type="non-terminal residue" evidence="1">
    <location>
        <position position="1"/>
    </location>
</feature>
<accession>A0A2M8F0F6</accession>
<evidence type="ECO:0000313" key="1">
    <source>
        <dbReference type="EMBL" id="PJC32768.1"/>
    </source>
</evidence>
<protein>
    <submittedName>
        <fullName evidence="1">Uncharacterized protein</fullName>
    </submittedName>
</protein>
<dbReference type="Proteomes" id="UP000229777">
    <property type="component" value="Unassembled WGS sequence"/>
</dbReference>
<dbReference type="EMBL" id="PFSA01000032">
    <property type="protein sequence ID" value="PJC32768.1"/>
    <property type="molecule type" value="Genomic_DNA"/>
</dbReference>
<organism evidence="1 2">
    <name type="scientific">Candidatus Roizmanbacteria bacterium CG_4_9_14_0_2_um_filter_36_12</name>
    <dbReference type="NCBI Taxonomy" id="1974837"/>
    <lineage>
        <taxon>Bacteria</taxon>
        <taxon>Candidatus Roizmaniibacteriota</taxon>
    </lineage>
</organism>
<sequence>FKENGLFAPAIETASASAGIGILPENSQEVLIYNSLITPDSLIYLTPISPISPITLSVGEKSIGEKSYFKVIISTPSTIPIKFNWLIIN</sequence>
<evidence type="ECO:0000313" key="2">
    <source>
        <dbReference type="Proteomes" id="UP000229777"/>
    </source>
</evidence>
<gene>
    <name evidence="1" type="ORF">CO049_01980</name>
</gene>
<comment type="caution">
    <text evidence="1">The sequence shown here is derived from an EMBL/GenBank/DDBJ whole genome shotgun (WGS) entry which is preliminary data.</text>
</comment>
<name>A0A2M8F0F6_9BACT</name>
<reference evidence="2" key="1">
    <citation type="submission" date="2017-09" db="EMBL/GenBank/DDBJ databases">
        <title>Depth-based differentiation of microbial function through sediment-hosted aquifers and enrichment of novel symbionts in the deep terrestrial subsurface.</title>
        <authorList>
            <person name="Probst A.J."/>
            <person name="Ladd B."/>
            <person name="Jarett J.K."/>
            <person name="Geller-Mcgrath D.E."/>
            <person name="Sieber C.M.K."/>
            <person name="Emerson J.B."/>
            <person name="Anantharaman K."/>
            <person name="Thomas B.C."/>
            <person name="Malmstrom R."/>
            <person name="Stieglmeier M."/>
            <person name="Klingl A."/>
            <person name="Woyke T."/>
            <person name="Ryan C.M."/>
            <person name="Banfield J.F."/>
        </authorList>
    </citation>
    <scope>NUCLEOTIDE SEQUENCE [LARGE SCALE GENOMIC DNA]</scope>
</reference>
<dbReference type="AlphaFoldDB" id="A0A2M8F0F6"/>
<proteinExistence type="predicted"/>